<proteinExistence type="predicted"/>
<evidence type="ECO:0000313" key="2">
    <source>
        <dbReference type="Proteomes" id="UP001186974"/>
    </source>
</evidence>
<comment type="caution">
    <text evidence="1">The sequence shown here is derived from an EMBL/GenBank/DDBJ whole genome shotgun (WGS) entry which is preliminary data.</text>
</comment>
<dbReference type="Proteomes" id="UP001186974">
    <property type="component" value="Unassembled WGS sequence"/>
</dbReference>
<protein>
    <submittedName>
        <fullName evidence="1">Uncharacterized protein</fullName>
    </submittedName>
</protein>
<reference evidence="1" key="1">
    <citation type="submission" date="2024-09" db="EMBL/GenBank/DDBJ databases">
        <title>Black Yeasts Isolated from many extreme environments.</title>
        <authorList>
            <person name="Coleine C."/>
            <person name="Stajich J.E."/>
            <person name="Selbmann L."/>
        </authorList>
    </citation>
    <scope>NUCLEOTIDE SEQUENCE</scope>
    <source>
        <strain evidence="1">CCFEE 5737</strain>
    </source>
</reference>
<keyword evidence="2" id="KW-1185">Reference proteome</keyword>
<accession>A0ACC3CVQ9</accession>
<organism evidence="1 2">
    <name type="scientific">Coniosporium uncinatum</name>
    <dbReference type="NCBI Taxonomy" id="93489"/>
    <lineage>
        <taxon>Eukaryota</taxon>
        <taxon>Fungi</taxon>
        <taxon>Dikarya</taxon>
        <taxon>Ascomycota</taxon>
        <taxon>Pezizomycotina</taxon>
        <taxon>Dothideomycetes</taxon>
        <taxon>Dothideomycetes incertae sedis</taxon>
        <taxon>Coniosporium</taxon>
    </lineage>
</organism>
<sequence length="69" mass="7793">MEGADKSKTLALPAVTALKEEAATNQLNRGRMERTISEDIRLERDDLKEAAEHNLNVIVDLSMDAKIRW</sequence>
<gene>
    <name evidence="1" type="ORF">LTS18_014620</name>
</gene>
<dbReference type="EMBL" id="JAWDJW010011051">
    <property type="protein sequence ID" value="KAK3045082.1"/>
    <property type="molecule type" value="Genomic_DNA"/>
</dbReference>
<evidence type="ECO:0000313" key="1">
    <source>
        <dbReference type="EMBL" id="KAK3045082.1"/>
    </source>
</evidence>
<feature type="non-terminal residue" evidence="1">
    <location>
        <position position="69"/>
    </location>
</feature>
<name>A0ACC3CVQ9_9PEZI</name>